<name>A0A5J4N583_9TREM</name>
<dbReference type="PANTHER" id="PTHR33395">
    <property type="entry name" value="TRANSCRIPTASE, PUTATIVE-RELATED-RELATED"/>
    <property type="match status" value="1"/>
</dbReference>
<dbReference type="EMBL" id="QNGE01008757">
    <property type="protein sequence ID" value="KAA3670693.1"/>
    <property type="molecule type" value="Genomic_DNA"/>
</dbReference>
<proteinExistence type="predicted"/>
<organism evidence="1 2">
    <name type="scientific">Paragonimus westermani</name>
    <dbReference type="NCBI Taxonomy" id="34504"/>
    <lineage>
        <taxon>Eukaryota</taxon>
        <taxon>Metazoa</taxon>
        <taxon>Spiralia</taxon>
        <taxon>Lophotrochozoa</taxon>
        <taxon>Platyhelminthes</taxon>
        <taxon>Trematoda</taxon>
        <taxon>Digenea</taxon>
        <taxon>Plagiorchiida</taxon>
        <taxon>Troglotremata</taxon>
        <taxon>Troglotrematidae</taxon>
        <taxon>Paragonimus</taxon>
    </lineage>
</organism>
<dbReference type="Proteomes" id="UP000324629">
    <property type="component" value="Unassembled WGS sequence"/>
</dbReference>
<gene>
    <name evidence="1" type="ORF">DEA37_0007081</name>
</gene>
<accession>A0A5J4N583</accession>
<dbReference type="PANTHER" id="PTHR33395:SF22">
    <property type="entry name" value="REVERSE TRANSCRIPTASE DOMAIN-CONTAINING PROTEIN"/>
    <property type="match status" value="1"/>
</dbReference>
<keyword evidence="2" id="KW-1185">Reference proteome</keyword>
<dbReference type="AlphaFoldDB" id="A0A5J4N583"/>
<comment type="caution">
    <text evidence="1">The sequence shown here is derived from an EMBL/GenBank/DDBJ whole genome shotgun (WGS) entry which is preliminary data.</text>
</comment>
<evidence type="ECO:0000313" key="2">
    <source>
        <dbReference type="Proteomes" id="UP000324629"/>
    </source>
</evidence>
<evidence type="ECO:0000313" key="1">
    <source>
        <dbReference type="EMBL" id="KAA3670693.1"/>
    </source>
</evidence>
<sequence>MQCIRQRGHACHPRKTNVHPAFLPSSHHGDFNTSKLNSLVASHDSYDCGFSRPSAMMIHEKAWTQHVDLPTRQLPGQTPSLLNLVITDEADLVYRVVIKPPLGHSDHMPLAFDFICYWFQSAVTKTPSRNFQKGDRHSPASYRPISLTSIPCKIMEQLLKRTIFKYLFSNKLFSSTQCDFLLDCSCITNMLIFADSPTKARDNGHISDAIFFDFAEAFDRVPHGPLYDPQLRYLDVLVADAASLGRLLRLLGVNKRAGGNFYAIYDIGLVDAILTDSPYGFRESSCRVAGQAVEHSPGLVTPERLSEITDVPLRDASQVNLDEQSLIKHAVHMLYGVYIRPLLEYANQFVYTGSKKEILASERVQRVGTKMVTGLRHSSHGSCFEIVDLYPLAFRRLRGDFILTRSVL</sequence>
<protein>
    <submittedName>
        <fullName evidence="1">Uncharacterized protein</fullName>
    </submittedName>
</protein>
<reference evidence="1 2" key="1">
    <citation type="journal article" date="2019" name="Gigascience">
        <title>Whole-genome sequence of the oriental lung fluke Paragonimus westermani.</title>
        <authorList>
            <person name="Oey H."/>
            <person name="Zakrzewski M."/>
            <person name="Narain K."/>
            <person name="Devi K.R."/>
            <person name="Agatsuma T."/>
            <person name="Nawaratna S."/>
            <person name="Gobert G.N."/>
            <person name="Jones M.K."/>
            <person name="Ragan M.A."/>
            <person name="McManus D.P."/>
            <person name="Krause L."/>
        </authorList>
    </citation>
    <scope>NUCLEOTIDE SEQUENCE [LARGE SCALE GENOMIC DNA]</scope>
    <source>
        <strain evidence="1 2">IND2009</strain>
    </source>
</reference>